<accession>A0A078LIJ0</accession>
<dbReference type="AlphaFoldDB" id="A0A078LIJ0"/>
<protein>
    <submittedName>
        <fullName evidence="2">Uncharacterized protein</fullName>
    </submittedName>
</protein>
<dbReference type="EMBL" id="LK931337">
    <property type="protein sequence ID" value="CDZ86615.1"/>
    <property type="molecule type" value="Genomic_DNA"/>
</dbReference>
<gene>
    <name evidence="2" type="ORF">BN1086_04866</name>
</gene>
<name>A0A078LIJ0_CITKO</name>
<organism evidence="2">
    <name type="scientific">Citrobacter koseri</name>
    <name type="common">Citrobacter diversus</name>
    <dbReference type="NCBI Taxonomy" id="545"/>
    <lineage>
        <taxon>Bacteria</taxon>
        <taxon>Pseudomonadati</taxon>
        <taxon>Pseudomonadota</taxon>
        <taxon>Gammaproteobacteria</taxon>
        <taxon>Enterobacterales</taxon>
        <taxon>Enterobacteriaceae</taxon>
        <taxon>Citrobacter</taxon>
    </lineage>
</organism>
<keyword evidence="1" id="KW-1133">Transmembrane helix</keyword>
<proteinExistence type="predicted"/>
<dbReference type="PATRIC" id="fig|545.12.peg.4900"/>
<sequence length="100" mass="11573">MNAKCGYSVVRQWGCDGEFHHDVSKWHQNALRKHPGAILVFLYCCVLPLCQIALNAFLIIRLYTPYCDNVACSKKQAYCTIIFYIQTNPKTFIPFYCQSQ</sequence>
<evidence type="ECO:0000313" key="2">
    <source>
        <dbReference type="EMBL" id="CDZ86615.1"/>
    </source>
</evidence>
<reference evidence="2" key="1">
    <citation type="submission" date="2014-06" db="EMBL/GenBank/DDBJ databases">
        <authorList>
            <person name="Urmite Genomes Urmite Genomes"/>
        </authorList>
    </citation>
    <scope>NUCLEOTIDE SEQUENCE</scope>
</reference>
<evidence type="ECO:0000256" key="1">
    <source>
        <dbReference type="SAM" id="Phobius"/>
    </source>
</evidence>
<keyword evidence="1" id="KW-0812">Transmembrane</keyword>
<keyword evidence="1" id="KW-0472">Membrane</keyword>
<feature type="transmembrane region" description="Helical" evidence="1">
    <location>
        <begin position="37"/>
        <end position="63"/>
    </location>
</feature>